<protein>
    <submittedName>
        <fullName evidence="3">Uncharacterized protein</fullName>
    </submittedName>
</protein>
<reference evidence="3" key="1">
    <citation type="submission" date="2022-07" db="EMBL/GenBank/DDBJ databases">
        <authorList>
            <person name="Macas J."/>
            <person name="Novak P."/>
            <person name="Neumann P."/>
        </authorList>
    </citation>
    <scope>NUCLEOTIDE SEQUENCE</scope>
</reference>
<proteinExistence type="predicted"/>
<feature type="region of interest" description="Disordered" evidence="2">
    <location>
        <begin position="402"/>
        <end position="435"/>
    </location>
</feature>
<evidence type="ECO:0000313" key="3">
    <source>
        <dbReference type="EMBL" id="CAH9103636.1"/>
    </source>
</evidence>
<dbReference type="SUPFAM" id="SSF57997">
    <property type="entry name" value="Tropomyosin"/>
    <property type="match status" value="1"/>
</dbReference>
<accession>A0A9P0ZKN3</accession>
<organism evidence="3 4">
    <name type="scientific">Cuscuta europaea</name>
    <name type="common">European dodder</name>
    <dbReference type="NCBI Taxonomy" id="41803"/>
    <lineage>
        <taxon>Eukaryota</taxon>
        <taxon>Viridiplantae</taxon>
        <taxon>Streptophyta</taxon>
        <taxon>Embryophyta</taxon>
        <taxon>Tracheophyta</taxon>
        <taxon>Spermatophyta</taxon>
        <taxon>Magnoliopsida</taxon>
        <taxon>eudicotyledons</taxon>
        <taxon>Gunneridae</taxon>
        <taxon>Pentapetalae</taxon>
        <taxon>asterids</taxon>
        <taxon>lamiids</taxon>
        <taxon>Solanales</taxon>
        <taxon>Convolvulaceae</taxon>
        <taxon>Cuscuteae</taxon>
        <taxon>Cuscuta</taxon>
        <taxon>Cuscuta subgen. Cuscuta</taxon>
    </lineage>
</organism>
<keyword evidence="4" id="KW-1185">Reference proteome</keyword>
<feature type="coiled-coil region" evidence="1">
    <location>
        <begin position="231"/>
        <end position="300"/>
    </location>
</feature>
<evidence type="ECO:0000256" key="1">
    <source>
        <dbReference type="SAM" id="Coils"/>
    </source>
</evidence>
<dbReference type="Proteomes" id="UP001152484">
    <property type="component" value="Unassembled WGS sequence"/>
</dbReference>
<gene>
    <name evidence="3" type="ORF">CEURO_LOCUS16208</name>
</gene>
<comment type="caution">
    <text evidence="3">The sequence shown here is derived from an EMBL/GenBank/DDBJ whole genome shotgun (WGS) entry which is preliminary data.</text>
</comment>
<keyword evidence="1" id="KW-0175">Coiled coil</keyword>
<name>A0A9P0ZKN3_CUSEU</name>
<dbReference type="AlphaFoldDB" id="A0A9P0ZKN3"/>
<dbReference type="Gene3D" id="1.10.287.1490">
    <property type="match status" value="1"/>
</dbReference>
<feature type="coiled-coil region" evidence="1">
    <location>
        <begin position="60"/>
        <end position="143"/>
    </location>
</feature>
<sequence length="435" mass="48867">MDLLAHLRLPCDTGVMGEMDTQSVTKELTSSALKAAVLGYEMALRTEAAELRARMVAGRQSDLQDSLRAAEQALEASEKQVNEFQGRAQDAEIRLRECQSQIGALKDSANKAVLALGEVEAQVERAEERARAAEDKATTAIEKAKISLAEWQRMIDISNLAMKERVRLRNSLTEVESELYAVKARCSTLDDKLNVVTRERSEWEAKHDKVALELKEAHSQIVKQGRTLERLKGQDEEADIAKARVSELEVDVASRDTELDKLRQELEGIRVASRRDQARMMQLEAEVAATQKKLEDYVAGHSAAIERARAGAISEFQVSCSKDPAPSSVVNWLHSVMGKHIDNGLATPEGLEFVRRQLLPTLNYGKYLMQKDIYDQLRETLPGFNHKIYKLPRPMKHAEIAPGQQIRYSLTTQAQPAEAGEEVEQEKKKKRKRKE</sequence>
<evidence type="ECO:0000313" key="4">
    <source>
        <dbReference type="Proteomes" id="UP001152484"/>
    </source>
</evidence>
<dbReference type="EMBL" id="CAMAPE010000045">
    <property type="protein sequence ID" value="CAH9103636.1"/>
    <property type="molecule type" value="Genomic_DNA"/>
</dbReference>
<evidence type="ECO:0000256" key="2">
    <source>
        <dbReference type="SAM" id="MobiDB-lite"/>
    </source>
</evidence>